<evidence type="ECO:0000313" key="3">
    <source>
        <dbReference type="Proteomes" id="UP001066276"/>
    </source>
</evidence>
<name>A0AAV7S9K1_PLEWA</name>
<evidence type="ECO:0000313" key="2">
    <source>
        <dbReference type="EMBL" id="KAJ1160465.1"/>
    </source>
</evidence>
<feature type="region of interest" description="Disordered" evidence="1">
    <location>
        <begin position="38"/>
        <end position="58"/>
    </location>
</feature>
<protein>
    <submittedName>
        <fullName evidence="2">Uncharacterized protein</fullName>
    </submittedName>
</protein>
<accession>A0AAV7S9K1</accession>
<feature type="non-terminal residue" evidence="2">
    <location>
        <position position="58"/>
    </location>
</feature>
<dbReference type="Proteomes" id="UP001066276">
    <property type="component" value="Chromosome 4_2"/>
</dbReference>
<gene>
    <name evidence="2" type="ORF">NDU88_000967</name>
</gene>
<comment type="caution">
    <text evidence="2">The sequence shown here is derived from an EMBL/GenBank/DDBJ whole genome shotgun (WGS) entry which is preliminary data.</text>
</comment>
<feature type="compositionally biased region" description="Polar residues" evidence="1">
    <location>
        <begin position="48"/>
        <end position="58"/>
    </location>
</feature>
<reference evidence="2" key="1">
    <citation type="journal article" date="2022" name="bioRxiv">
        <title>Sequencing and chromosome-scale assembly of the giantPleurodeles waltlgenome.</title>
        <authorList>
            <person name="Brown T."/>
            <person name="Elewa A."/>
            <person name="Iarovenko S."/>
            <person name="Subramanian E."/>
            <person name="Araus A.J."/>
            <person name="Petzold A."/>
            <person name="Susuki M."/>
            <person name="Suzuki K.-i.T."/>
            <person name="Hayashi T."/>
            <person name="Toyoda A."/>
            <person name="Oliveira C."/>
            <person name="Osipova E."/>
            <person name="Leigh N.D."/>
            <person name="Simon A."/>
            <person name="Yun M.H."/>
        </authorList>
    </citation>
    <scope>NUCLEOTIDE SEQUENCE</scope>
    <source>
        <strain evidence="2">20211129_DDA</strain>
        <tissue evidence="2">Liver</tissue>
    </source>
</reference>
<dbReference type="AlphaFoldDB" id="A0AAV7S9K1"/>
<proteinExistence type="predicted"/>
<feature type="non-terminal residue" evidence="2">
    <location>
        <position position="1"/>
    </location>
</feature>
<organism evidence="2 3">
    <name type="scientific">Pleurodeles waltl</name>
    <name type="common">Iberian ribbed newt</name>
    <dbReference type="NCBI Taxonomy" id="8319"/>
    <lineage>
        <taxon>Eukaryota</taxon>
        <taxon>Metazoa</taxon>
        <taxon>Chordata</taxon>
        <taxon>Craniata</taxon>
        <taxon>Vertebrata</taxon>
        <taxon>Euteleostomi</taxon>
        <taxon>Amphibia</taxon>
        <taxon>Batrachia</taxon>
        <taxon>Caudata</taxon>
        <taxon>Salamandroidea</taxon>
        <taxon>Salamandridae</taxon>
        <taxon>Pleurodelinae</taxon>
        <taxon>Pleurodeles</taxon>
    </lineage>
</organism>
<evidence type="ECO:0000256" key="1">
    <source>
        <dbReference type="SAM" id="MobiDB-lite"/>
    </source>
</evidence>
<keyword evidence="3" id="KW-1185">Reference proteome</keyword>
<dbReference type="EMBL" id="JANPWB010000008">
    <property type="protein sequence ID" value="KAJ1160465.1"/>
    <property type="molecule type" value="Genomic_DNA"/>
</dbReference>
<sequence>ALEGKKKYLNNAGSSKWALFKWNQPVLGPCSTDRIGNNARPAVPNYESVMTSGHQPNK</sequence>